<dbReference type="AlphaFoldDB" id="A0A2C0EDW6"/>
<name>A0A2C0EDW6_BACCE</name>
<dbReference type="InterPro" id="IPR026988">
    <property type="entry name" value="YaaC-like"/>
</dbReference>
<accession>A0A2C0EDW6</accession>
<dbReference type="Proteomes" id="UP000221438">
    <property type="component" value="Unassembled WGS sequence"/>
</dbReference>
<proteinExistence type="predicted"/>
<dbReference type="EMBL" id="NUJQ01000082">
    <property type="protein sequence ID" value="PGQ04408.1"/>
    <property type="molecule type" value="Genomic_DNA"/>
</dbReference>
<evidence type="ECO:0000313" key="2">
    <source>
        <dbReference type="Proteomes" id="UP000221438"/>
    </source>
</evidence>
<dbReference type="Pfam" id="PF14175">
    <property type="entry name" value="YaaC"/>
    <property type="match status" value="1"/>
</dbReference>
<sequence>MTPHTQNRFRTPYSAMHRLSELARYESVLLPEYSESEHNWLLSECIRIAPHQFIDELASELTGEEFMAPGYAQGR</sequence>
<dbReference type="RefSeq" id="WP_098774832.1">
    <property type="nucleotide sequence ID" value="NZ_NUJQ01000082.1"/>
</dbReference>
<reference evidence="1 2" key="1">
    <citation type="submission" date="2017-09" db="EMBL/GenBank/DDBJ databases">
        <title>Large-scale bioinformatics analysis of Bacillus genomes uncovers conserved roles of natural products in bacterial physiology.</title>
        <authorList>
            <consortium name="Agbiome Team Llc"/>
            <person name="Bleich R.M."/>
            <person name="Grubbs K.J."/>
            <person name="Santa Maria K.C."/>
            <person name="Allen S.E."/>
            <person name="Farag S."/>
            <person name="Shank E.A."/>
            <person name="Bowers A."/>
        </authorList>
    </citation>
    <scope>NUCLEOTIDE SEQUENCE [LARGE SCALE GENOMIC DNA]</scope>
    <source>
        <strain evidence="1 2">AFS046104</strain>
    </source>
</reference>
<comment type="caution">
    <text evidence="1">The sequence shown here is derived from an EMBL/GenBank/DDBJ whole genome shotgun (WGS) entry which is preliminary data.</text>
</comment>
<protein>
    <submittedName>
        <fullName evidence="1">Uncharacterized protein</fullName>
    </submittedName>
</protein>
<gene>
    <name evidence="1" type="ORF">COA08_30670</name>
</gene>
<evidence type="ECO:0000313" key="1">
    <source>
        <dbReference type="EMBL" id="PGQ04408.1"/>
    </source>
</evidence>
<organism evidence="1 2">
    <name type="scientific">Bacillus cereus</name>
    <dbReference type="NCBI Taxonomy" id="1396"/>
    <lineage>
        <taxon>Bacteria</taxon>
        <taxon>Bacillati</taxon>
        <taxon>Bacillota</taxon>
        <taxon>Bacilli</taxon>
        <taxon>Bacillales</taxon>
        <taxon>Bacillaceae</taxon>
        <taxon>Bacillus</taxon>
        <taxon>Bacillus cereus group</taxon>
    </lineage>
</organism>